<feature type="region of interest" description="Disordered" evidence="1">
    <location>
        <begin position="15"/>
        <end position="67"/>
    </location>
</feature>
<feature type="compositionally biased region" description="Low complexity" evidence="1">
    <location>
        <begin position="45"/>
        <end position="63"/>
    </location>
</feature>
<feature type="compositionally biased region" description="Polar residues" evidence="1">
    <location>
        <begin position="323"/>
        <end position="332"/>
    </location>
</feature>
<evidence type="ECO:0000313" key="3">
    <source>
        <dbReference type="Proteomes" id="UP001107558"/>
    </source>
</evidence>
<organism evidence="2 3">
    <name type="scientific">Polypedilum vanderplanki</name>
    <name type="common">Sleeping chironomid midge</name>
    <dbReference type="NCBI Taxonomy" id="319348"/>
    <lineage>
        <taxon>Eukaryota</taxon>
        <taxon>Metazoa</taxon>
        <taxon>Ecdysozoa</taxon>
        <taxon>Arthropoda</taxon>
        <taxon>Hexapoda</taxon>
        <taxon>Insecta</taxon>
        <taxon>Pterygota</taxon>
        <taxon>Neoptera</taxon>
        <taxon>Endopterygota</taxon>
        <taxon>Diptera</taxon>
        <taxon>Nematocera</taxon>
        <taxon>Chironomoidea</taxon>
        <taxon>Chironomidae</taxon>
        <taxon>Chironominae</taxon>
        <taxon>Polypedilum</taxon>
        <taxon>Polypedilum</taxon>
    </lineage>
</organism>
<feature type="compositionally biased region" description="Polar residues" evidence="1">
    <location>
        <begin position="28"/>
        <end position="39"/>
    </location>
</feature>
<comment type="caution">
    <text evidence="2">The sequence shown here is derived from an EMBL/GenBank/DDBJ whole genome shotgun (WGS) entry which is preliminary data.</text>
</comment>
<keyword evidence="3" id="KW-1185">Reference proteome</keyword>
<feature type="compositionally biased region" description="Low complexity" evidence="1">
    <location>
        <begin position="123"/>
        <end position="142"/>
    </location>
</feature>
<evidence type="ECO:0000256" key="1">
    <source>
        <dbReference type="SAM" id="MobiDB-lite"/>
    </source>
</evidence>
<feature type="region of interest" description="Disordered" evidence="1">
    <location>
        <begin position="446"/>
        <end position="469"/>
    </location>
</feature>
<proteinExistence type="predicted"/>
<dbReference type="Proteomes" id="UP001107558">
    <property type="component" value="Chromosome 3"/>
</dbReference>
<feature type="compositionally biased region" description="Basic residues" evidence="1">
    <location>
        <begin position="17"/>
        <end position="27"/>
    </location>
</feature>
<protein>
    <submittedName>
        <fullName evidence="2">Uncharacterized protein</fullName>
    </submittedName>
</protein>
<feature type="compositionally biased region" description="Low complexity" evidence="1">
    <location>
        <begin position="157"/>
        <end position="174"/>
    </location>
</feature>
<feature type="compositionally biased region" description="Low complexity" evidence="1">
    <location>
        <begin position="190"/>
        <end position="215"/>
    </location>
</feature>
<feature type="region of interest" description="Disordered" evidence="1">
    <location>
        <begin position="187"/>
        <end position="215"/>
    </location>
</feature>
<dbReference type="OrthoDB" id="8186948at2759"/>
<name>A0A9J6BNE1_POLVA</name>
<feature type="region of interest" description="Disordered" evidence="1">
    <location>
        <begin position="155"/>
        <end position="174"/>
    </location>
</feature>
<feature type="region of interest" description="Disordered" evidence="1">
    <location>
        <begin position="115"/>
        <end position="144"/>
    </location>
</feature>
<dbReference type="AlphaFoldDB" id="A0A9J6BNE1"/>
<reference evidence="2" key="1">
    <citation type="submission" date="2021-03" db="EMBL/GenBank/DDBJ databases">
        <title>Chromosome level genome of the anhydrobiotic midge Polypedilum vanderplanki.</title>
        <authorList>
            <person name="Yoshida Y."/>
            <person name="Kikawada T."/>
            <person name="Gusev O."/>
        </authorList>
    </citation>
    <scope>NUCLEOTIDE SEQUENCE</scope>
    <source>
        <strain evidence="2">NIAS01</strain>
        <tissue evidence="2">Whole body or cell culture</tissue>
    </source>
</reference>
<evidence type="ECO:0000313" key="2">
    <source>
        <dbReference type="EMBL" id="KAG5671207.1"/>
    </source>
</evidence>
<feature type="compositionally biased region" description="Polar residues" evidence="1">
    <location>
        <begin position="416"/>
        <end position="425"/>
    </location>
</feature>
<feature type="compositionally biased region" description="Low complexity" evidence="1">
    <location>
        <begin position="397"/>
        <end position="415"/>
    </location>
</feature>
<dbReference type="EMBL" id="JADBJN010000003">
    <property type="protein sequence ID" value="KAG5671207.1"/>
    <property type="molecule type" value="Genomic_DNA"/>
</dbReference>
<accession>A0A9J6BNE1</accession>
<feature type="region of interest" description="Disordered" evidence="1">
    <location>
        <begin position="381"/>
        <end position="434"/>
    </location>
</feature>
<sequence>MAMTALYPNYDMSQTMSHHHHHHHHHASSMQQSNRSASIQLAAHQQQQSQQSPQTQQQQQPPQKDYSIPLHVDCSVEYELPNQAKPPVGGRVEPLLMIHPCYFRKMESQRRSPFINNMPNSNVVSSTARSSTQSTAAVSSRRIATSQNASQLMTNIHHQPQQQQQQQQQHQNLQQQLDEYVQRQMAHISQQAQFPSIAQHQQQQQQSNSQYSMSMQQQVNGNGNWDRYLNTMPNASMLGKVNIPNQNAYKKSGQKRHLSTATCANNTNSNSYSTTSHIEGALPNGIARWDEKTAIMATIPRDFSESSAAQKRSYCGQQQQQQPSAVQLMSSSIKRERDPMLSGGCIYSNSNNSNSNLTTDINSLVSTGLWPIEKSPMAAIPSSNYHQAGPDSIPIPNNNHSSNSNNTTASNSNKSQRSQTMAAGSNNNNNNNTVIHHSHHFITAAAAAQQQNIHQQQQQHSDKQQQQQQQMINNVNNNNNSNNNSNIITVKCRQYRNSHRMHPYMMNMTAPSVAVAGVSSYFPQLNTPFSQIQQVSCYNV</sequence>
<gene>
    <name evidence="2" type="ORF">PVAND_001416</name>
</gene>
<feature type="region of interest" description="Disordered" evidence="1">
    <location>
        <begin position="307"/>
        <end position="334"/>
    </location>
</feature>